<sequence length="255" mass="28704">MPPITILTTPQEQTFDINEKEGDACSTTSPLNMNTPLPPLQNDIDDDDMLITLDEAGLHRVWLSSEHILLHLDDLTAVESVCRDLWDIGKQLKHDHNTDNNDDNVYRKAMLWMIYHCRGSIAYRQQEWTKAIHACQTCLAIDLSAPPPSLSDSLLLQKVGLIQAQAQTSSMLEHCLTYQLQQKQQRRRSSSLTGSTISDSSSDASTGLVMMVCSFCAVKKRTMPVCAQCKSQRYCGMKCLKLDKDRHSSLCCLQR</sequence>
<evidence type="ECO:0000256" key="2">
    <source>
        <dbReference type="ARBA" id="ARBA00022771"/>
    </source>
</evidence>
<evidence type="ECO:0000256" key="4">
    <source>
        <dbReference type="PROSITE-ProRule" id="PRU00134"/>
    </source>
</evidence>
<dbReference type="AlphaFoldDB" id="A0A1X2IG48"/>
<evidence type="ECO:0000313" key="7">
    <source>
        <dbReference type="Proteomes" id="UP000193560"/>
    </source>
</evidence>
<keyword evidence="3" id="KW-0862">Zinc</keyword>
<keyword evidence="2 4" id="KW-0863">Zinc-finger</keyword>
<dbReference type="EMBL" id="MCGE01000012">
    <property type="protein sequence ID" value="ORZ15878.1"/>
    <property type="molecule type" value="Genomic_DNA"/>
</dbReference>
<protein>
    <recommendedName>
        <fullName evidence="5">MYND-type domain-containing protein</fullName>
    </recommendedName>
</protein>
<keyword evidence="1" id="KW-0479">Metal-binding</keyword>
<gene>
    <name evidence="6" type="ORF">BCR42DRAFT_416082</name>
</gene>
<reference evidence="6 7" key="1">
    <citation type="submission" date="2016-07" db="EMBL/GenBank/DDBJ databases">
        <title>Pervasive Adenine N6-methylation of Active Genes in Fungi.</title>
        <authorList>
            <consortium name="DOE Joint Genome Institute"/>
            <person name="Mondo S.J."/>
            <person name="Dannebaum R.O."/>
            <person name="Kuo R.C."/>
            <person name="Labutti K."/>
            <person name="Haridas S."/>
            <person name="Kuo A."/>
            <person name="Salamov A."/>
            <person name="Ahrendt S.R."/>
            <person name="Lipzen A."/>
            <person name="Sullivan W."/>
            <person name="Andreopoulos W.B."/>
            <person name="Clum A."/>
            <person name="Lindquist E."/>
            <person name="Daum C."/>
            <person name="Ramamoorthy G.K."/>
            <person name="Gryganskyi A."/>
            <person name="Culley D."/>
            <person name="Magnuson J.K."/>
            <person name="James T.Y."/>
            <person name="O'Malley M.A."/>
            <person name="Stajich J.E."/>
            <person name="Spatafora J.W."/>
            <person name="Visel A."/>
            <person name="Grigoriev I.V."/>
        </authorList>
    </citation>
    <scope>NUCLEOTIDE SEQUENCE [LARGE SCALE GENOMIC DNA]</scope>
    <source>
        <strain evidence="6 7">NRRL 1336</strain>
    </source>
</reference>
<organism evidence="6 7">
    <name type="scientific">Absidia repens</name>
    <dbReference type="NCBI Taxonomy" id="90262"/>
    <lineage>
        <taxon>Eukaryota</taxon>
        <taxon>Fungi</taxon>
        <taxon>Fungi incertae sedis</taxon>
        <taxon>Mucoromycota</taxon>
        <taxon>Mucoromycotina</taxon>
        <taxon>Mucoromycetes</taxon>
        <taxon>Mucorales</taxon>
        <taxon>Cunninghamellaceae</taxon>
        <taxon>Absidia</taxon>
    </lineage>
</organism>
<proteinExistence type="predicted"/>
<dbReference type="OrthoDB" id="412876at2759"/>
<keyword evidence="7" id="KW-1185">Reference proteome</keyword>
<dbReference type="SUPFAM" id="SSF144232">
    <property type="entry name" value="HIT/MYND zinc finger-like"/>
    <property type="match status" value="1"/>
</dbReference>
<dbReference type="GO" id="GO:0008270">
    <property type="term" value="F:zinc ion binding"/>
    <property type="evidence" value="ECO:0007669"/>
    <property type="project" value="UniProtKB-KW"/>
</dbReference>
<name>A0A1X2IG48_9FUNG</name>
<accession>A0A1X2IG48</accession>
<feature type="domain" description="MYND-type" evidence="5">
    <location>
        <begin position="213"/>
        <end position="251"/>
    </location>
</feature>
<evidence type="ECO:0000259" key="5">
    <source>
        <dbReference type="PROSITE" id="PS50865"/>
    </source>
</evidence>
<evidence type="ECO:0000256" key="1">
    <source>
        <dbReference type="ARBA" id="ARBA00022723"/>
    </source>
</evidence>
<evidence type="ECO:0000256" key="3">
    <source>
        <dbReference type="ARBA" id="ARBA00022833"/>
    </source>
</evidence>
<dbReference type="Gene3D" id="6.10.140.2220">
    <property type="match status" value="1"/>
</dbReference>
<dbReference type="Proteomes" id="UP000193560">
    <property type="component" value="Unassembled WGS sequence"/>
</dbReference>
<comment type="caution">
    <text evidence="6">The sequence shown here is derived from an EMBL/GenBank/DDBJ whole genome shotgun (WGS) entry which is preliminary data.</text>
</comment>
<dbReference type="InterPro" id="IPR002893">
    <property type="entry name" value="Znf_MYND"/>
</dbReference>
<evidence type="ECO:0000313" key="6">
    <source>
        <dbReference type="EMBL" id="ORZ15878.1"/>
    </source>
</evidence>
<dbReference type="PROSITE" id="PS50865">
    <property type="entry name" value="ZF_MYND_2"/>
    <property type="match status" value="1"/>
</dbReference>